<dbReference type="GO" id="GO:0005886">
    <property type="term" value="C:plasma membrane"/>
    <property type="evidence" value="ECO:0007669"/>
    <property type="project" value="TreeGrafter"/>
</dbReference>
<keyword evidence="3" id="KW-0677">Repeat</keyword>
<evidence type="ECO:0000256" key="3">
    <source>
        <dbReference type="ARBA" id="ARBA00022737"/>
    </source>
</evidence>
<dbReference type="PANTHER" id="PTHR24369:SF210">
    <property type="entry name" value="CHAOPTIN-RELATED"/>
    <property type="match status" value="1"/>
</dbReference>
<keyword evidence="4" id="KW-0812">Transmembrane</keyword>
<keyword evidence="1" id="KW-0433">Leucine-rich repeat</keyword>
<keyword evidence="7" id="KW-1185">Reference proteome</keyword>
<dbReference type="OrthoDB" id="27267at2759"/>
<feature type="domain" description="LRRCT" evidence="5">
    <location>
        <begin position="343"/>
        <end position="392"/>
    </location>
</feature>
<dbReference type="Gene3D" id="3.80.10.10">
    <property type="entry name" value="Ribonuclease Inhibitor"/>
    <property type="match status" value="3"/>
</dbReference>
<gene>
    <name evidence="6" type="ORF">HOLleu_00342</name>
</gene>
<keyword evidence="4" id="KW-0472">Membrane</keyword>
<organism evidence="6 7">
    <name type="scientific">Holothuria leucospilota</name>
    <name type="common">Black long sea cucumber</name>
    <name type="synonym">Mertensiothuria leucospilota</name>
    <dbReference type="NCBI Taxonomy" id="206669"/>
    <lineage>
        <taxon>Eukaryota</taxon>
        <taxon>Metazoa</taxon>
        <taxon>Echinodermata</taxon>
        <taxon>Eleutherozoa</taxon>
        <taxon>Echinozoa</taxon>
        <taxon>Holothuroidea</taxon>
        <taxon>Aspidochirotacea</taxon>
        <taxon>Aspidochirotida</taxon>
        <taxon>Holothuriidae</taxon>
        <taxon>Holothuria</taxon>
    </lineage>
</organism>
<dbReference type="Proteomes" id="UP001152320">
    <property type="component" value="Chromosome 1"/>
</dbReference>
<reference evidence="6" key="1">
    <citation type="submission" date="2021-10" db="EMBL/GenBank/DDBJ databases">
        <title>Tropical sea cucumber genome reveals ecological adaptation and Cuvierian tubules defense mechanism.</title>
        <authorList>
            <person name="Chen T."/>
        </authorList>
    </citation>
    <scope>NUCLEOTIDE SEQUENCE</scope>
    <source>
        <strain evidence="6">Nanhai2018</strain>
        <tissue evidence="6">Muscle</tissue>
    </source>
</reference>
<keyword evidence="4" id="KW-1133">Transmembrane helix</keyword>
<dbReference type="SMART" id="SM00369">
    <property type="entry name" value="LRR_TYP"/>
    <property type="match status" value="9"/>
</dbReference>
<accession>A0A9Q1CPH2</accession>
<protein>
    <submittedName>
        <fullName evidence="6">Platelet glycoprotein V</fullName>
    </submittedName>
</protein>
<evidence type="ECO:0000259" key="5">
    <source>
        <dbReference type="SMART" id="SM00082"/>
    </source>
</evidence>
<dbReference type="InterPro" id="IPR003591">
    <property type="entry name" value="Leu-rich_rpt_typical-subtyp"/>
</dbReference>
<dbReference type="InterPro" id="IPR050541">
    <property type="entry name" value="LRR_TM_domain-containing"/>
</dbReference>
<feature type="transmembrane region" description="Helical" evidence="4">
    <location>
        <begin position="425"/>
        <end position="450"/>
    </location>
</feature>
<comment type="caution">
    <text evidence="6">The sequence shown here is derived from an EMBL/GenBank/DDBJ whole genome shotgun (WGS) entry which is preliminary data.</text>
</comment>
<evidence type="ECO:0000313" key="6">
    <source>
        <dbReference type="EMBL" id="KAJ8048154.1"/>
    </source>
</evidence>
<evidence type="ECO:0000256" key="2">
    <source>
        <dbReference type="ARBA" id="ARBA00022729"/>
    </source>
</evidence>
<dbReference type="FunFam" id="3.80.10.10:FF:001360">
    <property type="entry name" value="Uncharacterized protein"/>
    <property type="match status" value="1"/>
</dbReference>
<proteinExistence type="predicted"/>
<dbReference type="EMBL" id="JAIZAY010000001">
    <property type="protein sequence ID" value="KAJ8048154.1"/>
    <property type="molecule type" value="Genomic_DNA"/>
</dbReference>
<dbReference type="Pfam" id="PF13855">
    <property type="entry name" value="LRR_8"/>
    <property type="match status" value="2"/>
</dbReference>
<dbReference type="SMART" id="SM00365">
    <property type="entry name" value="LRR_SD22"/>
    <property type="match status" value="2"/>
</dbReference>
<dbReference type="InterPro" id="IPR001611">
    <property type="entry name" value="Leu-rich_rpt"/>
</dbReference>
<dbReference type="InterPro" id="IPR032675">
    <property type="entry name" value="LRR_dom_sf"/>
</dbReference>
<dbReference type="PANTHER" id="PTHR24369">
    <property type="entry name" value="ANTIGEN BSP, PUTATIVE-RELATED"/>
    <property type="match status" value="1"/>
</dbReference>
<name>A0A9Q1CPH2_HOLLE</name>
<evidence type="ECO:0000256" key="4">
    <source>
        <dbReference type="SAM" id="Phobius"/>
    </source>
</evidence>
<dbReference type="SUPFAM" id="SSF52058">
    <property type="entry name" value="L domain-like"/>
    <property type="match status" value="1"/>
</dbReference>
<evidence type="ECO:0000313" key="7">
    <source>
        <dbReference type="Proteomes" id="UP001152320"/>
    </source>
</evidence>
<dbReference type="AlphaFoldDB" id="A0A9Q1CPH2"/>
<keyword evidence="2" id="KW-0732">Signal</keyword>
<dbReference type="PROSITE" id="PS51450">
    <property type="entry name" value="LRR"/>
    <property type="match status" value="1"/>
</dbReference>
<dbReference type="SMART" id="SM00082">
    <property type="entry name" value="LRRCT"/>
    <property type="match status" value="1"/>
</dbReference>
<evidence type="ECO:0000256" key="1">
    <source>
        <dbReference type="ARBA" id="ARBA00022614"/>
    </source>
</evidence>
<sequence length="453" mass="51710">MNLTISSELGDEMSGRSVDSLIIANTEASFIKTGNWNFLSHLTHLKQLSFYNNNITNISDFKSMYTKNLSVLETLTIARNKLTFFPVEKFIMLKSLKYLALYCNQLQTLGEREWSLPLLETLHLNINQITRVSEGQLKGLTSLKKLYLNNNRITYFSLKFFDSVPNLQYVNLSRNSLFCFSEYNVLHTSLFSINLESNFFETLNPVSFAGFKSLEFILMSNNLITHPPNTTQDVNVTTTIRLSFRRNKIEALSPLFFDNFPNMHSVAVTNNRISRIADNTFRGVVNLVSLDMEYNEIHTIPANLFRHLHQLSFIGLAHNRINILEPDIFTRLSKQVDLILYHNPIICNCSAVPLLRWLNKATMSRADHPRCWSPKSLRNQAIHLAELSNNCSDHETIKDSSLVITADTNPIIPTTPLVLTIKSRLILKLIGVGLGIGSLWYCINYINVVLGRD</sequence>
<dbReference type="InterPro" id="IPR000483">
    <property type="entry name" value="Cys-rich_flank_reg_C"/>
</dbReference>